<accession>A0A3B0S4T6</accession>
<dbReference type="PANTHER" id="PTHR38831">
    <property type="entry name" value="TYPE II SECRETION SYSTEM PROTEIN K"/>
    <property type="match status" value="1"/>
</dbReference>
<organism evidence="12">
    <name type="scientific">hydrothermal vent metagenome</name>
    <dbReference type="NCBI Taxonomy" id="652676"/>
    <lineage>
        <taxon>unclassified sequences</taxon>
        <taxon>metagenomes</taxon>
        <taxon>ecological metagenomes</taxon>
    </lineage>
</organism>
<dbReference type="InterPro" id="IPR049031">
    <property type="entry name" value="T2SSK_SAM-like_1st"/>
</dbReference>
<dbReference type="InterPro" id="IPR005628">
    <property type="entry name" value="GspK"/>
</dbReference>
<comment type="similarity">
    <text evidence="2">Belongs to the GSP K family.</text>
</comment>
<dbReference type="GO" id="GO:0005886">
    <property type="term" value="C:plasma membrane"/>
    <property type="evidence" value="ECO:0007669"/>
    <property type="project" value="UniProtKB-SubCell"/>
</dbReference>
<dbReference type="PANTHER" id="PTHR38831:SF1">
    <property type="entry name" value="TYPE II SECRETION SYSTEM PROTEIN K-RELATED"/>
    <property type="match status" value="1"/>
</dbReference>
<keyword evidence="8" id="KW-1133">Transmembrane helix</keyword>
<proteinExistence type="inferred from homology"/>
<dbReference type="PIRSF" id="PIRSF002786">
    <property type="entry name" value="XcpX"/>
    <property type="match status" value="1"/>
</dbReference>
<dbReference type="InterPro" id="IPR045584">
    <property type="entry name" value="Pilin-like"/>
</dbReference>
<reference evidence="12" key="1">
    <citation type="submission" date="2018-06" db="EMBL/GenBank/DDBJ databases">
        <authorList>
            <person name="Zhirakovskaya E."/>
        </authorList>
    </citation>
    <scope>NUCLEOTIDE SEQUENCE</scope>
</reference>
<feature type="domain" description="T2SS protein K first SAM-like" evidence="11">
    <location>
        <begin position="104"/>
        <end position="213"/>
    </location>
</feature>
<evidence type="ECO:0000256" key="5">
    <source>
        <dbReference type="ARBA" id="ARBA00022519"/>
    </source>
</evidence>
<dbReference type="InterPro" id="IPR038072">
    <property type="entry name" value="GspK_central_sf"/>
</dbReference>
<dbReference type="SUPFAM" id="SSF54523">
    <property type="entry name" value="Pili subunits"/>
    <property type="match status" value="1"/>
</dbReference>
<protein>
    <submittedName>
        <fullName evidence="12">General secretion pathway protein K</fullName>
    </submittedName>
</protein>
<dbReference type="Gene3D" id="1.10.40.60">
    <property type="entry name" value="EpsJ-like"/>
    <property type="match status" value="2"/>
</dbReference>
<evidence type="ECO:0000313" key="12">
    <source>
        <dbReference type="EMBL" id="VAV99269.1"/>
    </source>
</evidence>
<keyword evidence="5" id="KW-0997">Cell inner membrane</keyword>
<evidence type="ECO:0000256" key="6">
    <source>
        <dbReference type="ARBA" id="ARBA00022692"/>
    </source>
</evidence>
<gene>
    <name evidence="12" type="ORF">MNBD_ALPHA04-195</name>
</gene>
<keyword evidence="9" id="KW-0472">Membrane</keyword>
<evidence type="ECO:0000256" key="9">
    <source>
        <dbReference type="ARBA" id="ARBA00023136"/>
    </source>
</evidence>
<dbReference type="InterPro" id="IPR049179">
    <property type="entry name" value="T2SSK_SAM-like_2nd"/>
</dbReference>
<evidence type="ECO:0000256" key="7">
    <source>
        <dbReference type="ARBA" id="ARBA00022927"/>
    </source>
</evidence>
<keyword evidence="3" id="KW-0813">Transport</keyword>
<dbReference type="Pfam" id="PF21687">
    <property type="entry name" value="T2SSK_1st"/>
    <property type="match status" value="1"/>
</dbReference>
<evidence type="ECO:0000256" key="2">
    <source>
        <dbReference type="ARBA" id="ARBA00007246"/>
    </source>
</evidence>
<dbReference type="EMBL" id="UOEF01000283">
    <property type="protein sequence ID" value="VAV99269.1"/>
    <property type="molecule type" value="Genomic_DNA"/>
</dbReference>
<dbReference type="NCBIfam" id="NF037980">
    <property type="entry name" value="T2SS_GspK"/>
    <property type="match status" value="1"/>
</dbReference>
<evidence type="ECO:0000259" key="10">
    <source>
        <dbReference type="Pfam" id="PF03934"/>
    </source>
</evidence>
<dbReference type="AlphaFoldDB" id="A0A3B0S4T6"/>
<keyword evidence="7" id="KW-0653">Protein transport</keyword>
<name>A0A3B0S4T6_9ZZZZ</name>
<evidence type="ECO:0000259" key="11">
    <source>
        <dbReference type="Pfam" id="PF21687"/>
    </source>
</evidence>
<feature type="domain" description="T2SS protein K second SAM-like" evidence="10">
    <location>
        <begin position="219"/>
        <end position="271"/>
    </location>
</feature>
<dbReference type="GO" id="GO:0009306">
    <property type="term" value="P:protein secretion"/>
    <property type="evidence" value="ECO:0007669"/>
    <property type="project" value="InterPro"/>
</dbReference>
<keyword evidence="4" id="KW-1003">Cell membrane</keyword>
<keyword evidence="6" id="KW-0812">Transmembrane</keyword>
<dbReference type="Pfam" id="PF03934">
    <property type="entry name" value="T2SSK"/>
    <property type="match status" value="1"/>
</dbReference>
<sequence>MIPPVKEHGAALLTVLLLVAVIAVLAAHGIDRLAGAMKLASNSRELSQAKAYLVAAESIALKSSEDIVAISPGKTTNIGNWNGSEQSYPVPGGMINATLSDGGNCFNINSLVKQTGAEYSARPAGIQQFIRLMRVLEVPEGDAFDIAASVTDWIDTDDDPAQNGAEDNHYQQLEKPYLSANALIIDVSEIRAIKGVTTDVYRRIAPWLCALPTTSLSPINVNTLRPEQAPLLIMLSDNADIVRARQFLGRRAISGYASLNDFWSQPFPASMAADREVQAQVKLSTRWFRIDMSVAMQSALVEQRALIDAVRRPARLVHRQRADIF</sequence>
<dbReference type="Gene3D" id="3.30.1300.30">
    <property type="entry name" value="GSPII I/J protein-like"/>
    <property type="match status" value="1"/>
</dbReference>
<evidence type="ECO:0000256" key="3">
    <source>
        <dbReference type="ARBA" id="ARBA00022448"/>
    </source>
</evidence>
<dbReference type="SUPFAM" id="SSF158544">
    <property type="entry name" value="GspK insert domain-like"/>
    <property type="match status" value="2"/>
</dbReference>
<evidence type="ECO:0000256" key="1">
    <source>
        <dbReference type="ARBA" id="ARBA00004533"/>
    </source>
</evidence>
<evidence type="ECO:0000256" key="8">
    <source>
        <dbReference type="ARBA" id="ARBA00022989"/>
    </source>
</evidence>
<comment type="subcellular location">
    <subcellularLocation>
        <location evidence="1">Cell inner membrane</location>
    </subcellularLocation>
</comment>
<evidence type="ECO:0000256" key="4">
    <source>
        <dbReference type="ARBA" id="ARBA00022475"/>
    </source>
</evidence>